<accession>A0A533ID14</accession>
<dbReference type="GO" id="GO:0005886">
    <property type="term" value="C:plasma membrane"/>
    <property type="evidence" value="ECO:0007669"/>
    <property type="project" value="TreeGrafter"/>
</dbReference>
<evidence type="ECO:0000313" key="3">
    <source>
        <dbReference type="Proteomes" id="UP000315344"/>
    </source>
</evidence>
<keyword evidence="1" id="KW-0812">Transmembrane</keyword>
<evidence type="ECO:0000313" key="2">
    <source>
        <dbReference type="EMBL" id="TKW68484.1"/>
    </source>
</evidence>
<comment type="caution">
    <text evidence="2">The sequence shown here is derived from an EMBL/GenBank/DDBJ whole genome shotgun (WGS) entry which is preliminary data.</text>
</comment>
<reference evidence="2 3" key="1">
    <citation type="journal article" date="2017" name="Nat. Commun.">
        <title>In situ click chemistry generation of cyclooxygenase-2 inhibitors.</title>
        <authorList>
            <person name="Bhardwaj A."/>
            <person name="Kaur J."/>
            <person name="Wuest M."/>
            <person name="Wuest F."/>
        </authorList>
    </citation>
    <scope>NUCLEOTIDE SEQUENCE [LARGE SCALE GENOMIC DNA]</scope>
    <source>
        <strain evidence="2">S2_012_000_R3_94</strain>
    </source>
</reference>
<name>A0A533ID14_PARDE</name>
<feature type="transmembrane region" description="Helical" evidence="1">
    <location>
        <begin position="79"/>
        <end position="97"/>
    </location>
</feature>
<feature type="transmembrane region" description="Helical" evidence="1">
    <location>
        <begin position="109"/>
        <end position="138"/>
    </location>
</feature>
<feature type="transmembrane region" description="Helical" evidence="1">
    <location>
        <begin position="37"/>
        <end position="59"/>
    </location>
</feature>
<keyword evidence="1" id="KW-1133">Transmembrane helix</keyword>
<dbReference type="Proteomes" id="UP000315344">
    <property type="component" value="Unassembled WGS sequence"/>
</dbReference>
<keyword evidence="1" id="KW-0472">Membrane</keyword>
<dbReference type="EMBL" id="VAFL01000001">
    <property type="protein sequence ID" value="TKW68484.1"/>
    <property type="molecule type" value="Genomic_DNA"/>
</dbReference>
<protein>
    <submittedName>
        <fullName evidence="2">DUF805 domain-containing protein</fullName>
    </submittedName>
</protein>
<gene>
    <name evidence="2" type="ORF">DI616_00315</name>
</gene>
<dbReference type="AlphaFoldDB" id="A0A533ID14"/>
<feature type="transmembrane region" description="Helical" evidence="1">
    <location>
        <begin position="153"/>
        <end position="172"/>
    </location>
</feature>
<dbReference type="Pfam" id="PF05656">
    <property type="entry name" value="DUF805"/>
    <property type="match status" value="1"/>
</dbReference>
<dbReference type="InterPro" id="IPR008523">
    <property type="entry name" value="DUF805"/>
</dbReference>
<proteinExistence type="predicted"/>
<sequence length="191" mass="20883">MTDLSAPDTSKDPAISAVRECLTKYATFSGRAPRSEFWYFVLFLIAAQIAFIVLNGIILGPTVTVMPNGVESRYYGNGWLGQLFMLATIIPLLAVGWRRLHDRNLSGWWFLVPSALQIALTVGLFVYLFGASALWLMLRSYGTVSFGFSGSNIALLVVIVFVAHILLLVTLVRRGTRGPNRFGPDPLGGAA</sequence>
<dbReference type="PANTHER" id="PTHR34980">
    <property type="entry name" value="INNER MEMBRANE PROTEIN-RELATED-RELATED"/>
    <property type="match status" value="1"/>
</dbReference>
<evidence type="ECO:0000256" key="1">
    <source>
        <dbReference type="SAM" id="Phobius"/>
    </source>
</evidence>
<dbReference type="PANTHER" id="PTHR34980:SF2">
    <property type="entry name" value="INNER MEMBRANE PROTEIN YHAH-RELATED"/>
    <property type="match status" value="1"/>
</dbReference>
<organism evidence="2 3">
    <name type="scientific">Paracoccus denitrificans</name>
    <dbReference type="NCBI Taxonomy" id="266"/>
    <lineage>
        <taxon>Bacteria</taxon>
        <taxon>Pseudomonadati</taxon>
        <taxon>Pseudomonadota</taxon>
        <taxon>Alphaproteobacteria</taxon>
        <taxon>Rhodobacterales</taxon>
        <taxon>Paracoccaceae</taxon>
        <taxon>Paracoccus</taxon>
    </lineage>
</organism>